<proteinExistence type="predicted"/>
<dbReference type="AlphaFoldDB" id="A0A3P3VQG5"/>
<dbReference type="EMBL" id="QWEZ01000001">
    <property type="protein sequence ID" value="RRJ84860.1"/>
    <property type="molecule type" value="Genomic_DNA"/>
</dbReference>
<evidence type="ECO:0000313" key="3">
    <source>
        <dbReference type="Proteomes" id="UP000280792"/>
    </source>
</evidence>
<dbReference type="Proteomes" id="UP000280792">
    <property type="component" value="Unassembled WGS sequence"/>
</dbReference>
<keyword evidence="1" id="KW-0732">Signal</keyword>
<protein>
    <submittedName>
        <fullName evidence="2">DUF1302 domain-containing protein</fullName>
    </submittedName>
</protein>
<gene>
    <name evidence="2" type="ORF">D0544_07170</name>
</gene>
<evidence type="ECO:0000256" key="1">
    <source>
        <dbReference type="SAM" id="SignalP"/>
    </source>
</evidence>
<accession>A0A3P3VQG5</accession>
<name>A0A3P3VQG5_9GAMM</name>
<dbReference type="RefSeq" id="WP_125015291.1">
    <property type="nucleotide sequence ID" value="NZ_QWEZ01000001.1"/>
</dbReference>
<keyword evidence="3" id="KW-1185">Reference proteome</keyword>
<sequence>MNTKNSHPLSLRIAPAKAGFALAGLMAALPVQAIEFDFADGEVTGSVDTTVAYGALWRVESRKTNIDNGGVNDNDGNRNFDTGLVSSVYKINTEVEMNYLDYGAFVRARGYYDAEIMDKKNDSGDLPYQPSGYGRKYSDKAKDYAGSRAEFMDAFVYGNFYLGENEMPLSLRLGKQVISWGEGIFYREGVNSINALDAAAFNLPGSEVKDALLPAGMLYANLGITDNLSAEAFVQWEWNETRLNPVGTYFSTTDLFSPGGEGNLIWQDVAGTPLEGLFGAYLGGASAAVDPFVSSGSLNIDANTLNNGAWANFGQIVNDDEAKDSGQFGVALRYIAEELNETEFGFYYLNYHHKTPLISANLGDYSGTNFIGICSALQGGACVVNLANPAFQGAVGFGTLDVMQSVRAFRSYEENIDLWGASFTTLVGDTSVSGDIAYRPNNPIFAYHEDDLLGSVVRNAPSFFGGTNADCADLNVPHGATGQKQNLLDSVCVGETVHNWVETQTVNWNLNAIHNFGPVLSFDRLIGVVEVSGEWLPELTSNEMKVMNSTAQNSGDNSVKSKRLTRTAYGATAVLQGRWNDVIAGVNLSPVLVVKSDIDGNSHRAGNFMEGRSAYSLGLNADYLSTLSGGISYTQYEGAGSSNNNTDRDHVAFNIKYSF</sequence>
<feature type="signal peptide" evidence="1">
    <location>
        <begin position="1"/>
        <end position="33"/>
    </location>
</feature>
<feature type="chain" id="PRO_5018044681" evidence="1">
    <location>
        <begin position="34"/>
        <end position="659"/>
    </location>
</feature>
<dbReference type="Pfam" id="PF06980">
    <property type="entry name" value="DUF1302"/>
    <property type="match status" value="1"/>
</dbReference>
<reference evidence="2 3" key="1">
    <citation type="submission" date="2018-08" db="EMBL/GenBank/DDBJ databases">
        <authorList>
            <person name="Khan S.A."/>
        </authorList>
    </citation>
    <scope>NUCLEOTIDE SEQUENCE [LARGE SCALE GENOMIC DNA]</scope>
    <source>
        <strain evidence="2 3">GTF-13</strain>
    </source>
</reference>
<reference evidence="2 3" key="2">
    <citation type="submission" date="2018-12" db="EMBL/GenBank/DDBJ databases">
        <title>Simiduia agarivorans gen. nov., sp. nov., a marine, agarolytic bacterium isolated from shallow coastal water from Keelung, Taiwan.</title>
        <authorList>
            <person name="Shieh W.Y."/>
        </authorList>
    </citation>
    <scope>NUCLEOTIDE SEQUENCE [LARGE SCALE GENOMIC DNA]</scope>
    <source>
        <strain evidence="2 3">GTF-13</strain>
    </source>
</reference>
<organism evidence="2 3">
    <name type="scientific">Aestuariirhabdus litorea</name>
    <dbReference type="NCBI Taxonomy" id="2528527"/>
    <lineage>
        <taxon>Bacteria</taxon>
        <taxon>Pseudomonadati</taxon>
        <taxon>Pseudomonadota</taxon>
        <taxon>Gammaproteobacteria</taxon>
        <taxon>Oceanospirillales</taxon>
        <taxon>Aestuariirhabdaceae</taxon>
        <taxon>Aestuariirhabdus</taxon>
    </lineage>
</organism>
<dbReference type="InterPro" id="IPR010727">
    <property type="entry name" value="DUF1302"/>
</dbReference>
<comment type="caution">
    <text evidence="2">The sequence shown here is derived from an EMBL/GenBank/DDBJ whole genome shotgun (WGS) entry which is preliminary data.</text>
</comment>
<evidence type="ECO:0000313" key="2">
    <source>
        <dbReference type="EMBL" id="RRJ84860.1"/>
    </source>
</evidence>